<sequence>MTNRTSPPFSMKRIACFIALISITAVASAQLSPQFTTTLDGMMNKNEFASAHFGPARWLHDGAEYTTVEPSKDVPKSDANPSGGDDIVQYETATGKRSVLVSAKKLIPTSAGKPLSIDDYTWSNDNRLLLIYTNSQRVWRQNTRGDYWVLDLASGKLKQLGGGGPESSMMFAKFSPDSRSVAFVRANNIYVQDLATDAVHALTTDGSTTLINGTSDWVNEEELEIRDGFRWSPDSQSIAFWQFDTTHVGEYTLINDTKERYPVTTKYLYPQPGTTNSAVRAGVVSVEGGPARWMQLPGDAREHYIARIDWANSDELIIEYLNRLQNTNQVFLANAKTGEARVFFTDEDKAWVDVVDSFDWIGKDKGLIWLSERDGWRHAYVFSRATGQPQLITNFTGDVISENTVDDKNGWLYFAASPDNATQSYLYRSRLDGSGTPERITPSSQPGSHFYDLSPDGQWAFHRYSTFNHPWVTDLVHLPDHKVVRVLQANEDLTRKVQDLVSSPTEFFKVPVSGGVTLDGWMIRPPNFDPTKKYPVLIQVYGEPASTTVRDLWMGQTRLYHSLIAREGYIVVSFDNQGTPAPKGREWRKVVYGSVGVLSAAQQSDAIRELGKEHSYIDMSRLAVWGWSGGGSNTLNLMFRSPGLFKAGIAVAPVADESRYDTIYQERYMGLPQQNVKGYHDGSPINFAEGLTGHLLVIHGSGDDNVHFQGTELLINRLVELGKPFDFMDYPNRTHGIYEGKGTSFHVYSLIARYLAEHVPPGGVPQ</sequence>
<keyword evidence="5" id="KW-1185">Reference proteome</keyword>
<feature type="domain" description="Dipeptidylpeptidase IV N-terminal" evidence="3">
    <location>
        <begin position="123"/>
        <end position="471"/>
    </location>
</feature>
<evidence type="ECO:0000259" key="2">
    <source>
        <dbReference type="Pfam" id="PF00326"/>
    </source>
</evidence>
<proteinExistence type="predicted"/>
<name>A0A7G8BG29_9BACT</name>
<organism evidence="4 5">
    <name type="scientific">Alloacidobacterium dinghuense</name>
    <dbReference type="NCBI Taxonomy" id="2763107"/>
    <lineage>
        <taxon>Bacteria</taxon>
        <taxon>Pseudomonadati</taxon>
        <taxon>Acidobacteriota</taxon>
        <taxon>Terriglobia</taxon>
        <taxon>Terriglobales</taxon>
        <taxon>Acidobacteriaceae</taxon>
        <taxon>Alloacidobacterium</taxon>
    </lineage>
</organism>
<reference evidence="4 5" key="1">
    <citation type="submission" date="2020-08" db="EMBL/GenBank/DDBJ databases">
        <title>Edaphobacter telluris sp. nov. and Acidobacterium dinghuensis sp. nov., two acidobacteria isolated from forest soil.</title>
        <authorList>
            <person name="Fu J."/>
            <person name="Qiu L."/>
        </authorList>
    </citation>
    <scope>NUCLEOTIDE SEQUENCE [LARGE SCALE GENOMIC DNA]</scope>
    <source>
        <strain evidence="4">4Y35</strain>
    </source>
</reference>
<dbReference type="PANTHER" id="PTHR11731">
    <property type="entry name" value="PROTEASE FAMILY S9B,C DIPEPTIDYL-PEPTIDASE IV-RELATED"/>
    <property type="match status" value="1"/>
</dbReference>
<dbReference type="GO" id="GO:0008236">
    <property type="term" value="F:serine-type peptidase activity"/>
    <property type="evidence" value="ECO:0007669"/>
    <property type="project" value="InterPro"/>
</dbReference>
<feature type="chain" id="PRO_5028894642" evidence="1">
    <location>
        <begin position="28"/>
        <end position="766"/>
    </location>
</feature>
<dbReference type="Gene3D" id="2.140.10.30">
    <property type="entry name" value="Dipeptidylpeptidase IV, N-terminal domain"/>
    <property type="match status" value="1"/>
</dbReference>
<dbReference type="InterPro" id="IPR002469">
    <property type="entry name" value="Peptidase_S9B_N"/>
</dbReference>
<keyword evidence="1" id="KW-0732">Signal</keyword>
<dbReference type="InterPro" id="IPR050278">
    <property type="entry name" value="Serine_Prot_S9B/DPPIV"/>
</dbReference>
<dbReference type="Pfam" id="PF00326">
    <property type="entry name" value="Peptidase_S9"/>
    <property type="match status" value="1"/>
</dbReference>
<dbReference type="Gene3D" id="3.40.50.1820">
    <property type="entry name" value="alpha/beta hydrolase"/>
    <property type="match status" value="1"/>
</dbReference>
<dbReference type="Pfam" id="PF00930">
    <property type="entry name" value="DPPIV_N"/>
    <property type="match status" value="1"/>
</dbReference>
<dbReference type="InterPro" id="IPR001375">
    <property type="entry name" value="Peptidase_S9_cat"/>
</dbReference>
<gene>
    <name evidence="4" type="ORF">H7849_20850</name>
</gene>
<feature type="domain" description="Peptidase S9 prolyl oligopeptidase catalytic" evidence="2">
    <location>
        <begin position="562"/>
        <end position="759"/>
    </location>
</feature>
<dbReference type="GO" id="GO:0006508">
    <property type="term" value="P:proteolysis"/>
    <property type="evidence" value="ECO:0007669"/>
    <property type="project" value="InterPro"/>
</dbReference>
<protein>
    <submittedName>
        <fullName evidence="4">S9 family peptidase</fullName>
    </submittedName>
</protein>
<dbReference type="PANTHER" id="PTHR11731:SF193">
    <property type="entry name" value="DIPEPTIDYL PEPTIDASE 9"/>
    <property type="match status" value="1"/>
</dbReference>
<evidence type="ECO:0000256" key="1">
    <source>
        <dbReference type="SAM" id="SignalP"/>
    </source>
</evidence>
<evidence type="ECO:0000259" key="3">
    <source>
        <dbReference type="Pfam" id="PF00930"/>
    </source>
</evidence>
<feature type="signal peptide" evidence="1">
    <location>
        <begin position="1"/>
        <end position="27"/>
    </location>
</feature>
<dbReference type="KEGG" id="adin:H7849_20850"/>
<evidence type="ECO:0000313" key="4">
    <source>
        <dbReference type="EMBL" id="QNI31499.1"/>
    </source>
</evidence>
<dbReference type="SUPFAM" id="SSF82171">
    <property type="entry name" value="DPP6 N-terminal domain-like"/>
    <property type="match status" value="1"/>
</dbReference>
<dbReference type="SUPFAM" id="SSF53474">
    <property type="entry name" value="alpha/beta-Hydrolases"/>
    <property type="match status" value="1"/>
</dbReference>
<dbReference type="AlphaFoldDB" id="A0A7G8BG29"/>
<evidence type="ECO:0000313" key="5">
    <source>
        <dbReference type="Proteomes" id="UP000515312"/>
    </source>
</evidence>
<dbReference type="RefSeq" id="WP_186742170.1">
    <property type="nucleotide sequence ID" value="NZ_CP060394.1"/>
</dbReference>
<accession>A0A7G8BG29</accession>
<dbReference type="GO" id="GO:0008239">
    <property type="term" value="F:dipeptidyl-peptidase activity"/>
    <property type="evidence" value="ECO:0007669"/>
    <property type="project" value="TreeGrafter"/>
</dbReference>
<dbReference type="EMBL" id="CP060394">
    <property type="protein sequence ID" value="QNI31499.1"/>
    <property type="molecule type" value="Genomic_DNA"/>
</dbReference>
<dbReference type="Proteomes" id="UP000515312">
    <property type="component" value="Chromosome"/>
</dbReference>
<dbReference type="InterPro" id="IPR029058">
    <property type="entry name" value="AB_hydrolase_fold"/>
</dbReference>